<name>A0AAE9J998_CAEBR</name>
<accession>A0AAE9J998</accession>
<evidence type="ECO:0000313" key="2">
    <source>
        <dbReference type="Proteomes" id="UP000829354"/>
    </source>
</evidence>
<dbReference type="EMBL" id="CP092621">
    <property type="protein sequence ID" value="UMM19185.1"/>
    <property type="molecule type" value="Genomic_DNA"/>
</dbReference>
<gene>
    <name evidence="1" type="ORF">L5515_014905</name>
</gene>
<dbReference type="Proteomes" id="UP000829354">
    <property type="component" value="Chromosome II"/>
</dbReference>
<reference evidence="1 2" key="1">
    <citation type="submission" date="2022-04" db="EMBL/GenBank/DDBJ databases">
        <title>Chromosome-level reference genomes for two strains of Caenorhabditis briggsae: an improved platform for comparative genomics.</title>
        <authorList>
            <person name="Stevens L."/>
            <person name="Andersen E."/>
        </authorList>
    </citation>
    <scope>NUCLEOTIDE SEQUENCE [LARGE SCALE GENOMIC DNA]</scope>
    <source>
        <strain evidence="1">VX34</strain>
        <tissue evidence="1">Whole-organism</tissue>
    </source>
</reference>
<proteinExistence type="predicted"/>
<evidence type="ECO:0000313" key="1">
    <source>
        <dbReference type="EMBL" id="UMM19185.1"/>
    </source>
</evidence>
<dbReference type="AlphaFoldDB" id="A0AAE9J998"/>
<keyword evidence="2" id="KW-1185">Reference proteome</keyword>
<organism evidence="1 2">
    <name type="scientific">Caenorhabditis briggsae</name>
    <dbReference type="NCBI Taxonomy" id="6238"/>
    <lineage>
        <taxon>Eukaryota</taxon>
        <taxon>Metazoa</taxon>
        <taxon>Ecdysozoa</taxon>
        <taxon>Nematoda</taxon>
        <taxon>Chromadorea</taxon>
        <taxon>Rhabditida</taxon>
        <taxon>Rhabditina</taxon>
        <taxon>Rhabditomorpha</taxon>
        <taxon>Rhabditoidea</taxon>
        <taxon>Rhabditidae</taxon>
        <taxon>Peloderinae</taxon>
        <taxon>Caenorhabditis</taxon>
    </lineage>
</organism>
<sequence length="75" mass="8965">MLKQKIPQFKSATFRPDYSKPELIKHRSAWKEVIRLNNEAKLRIYTVRNLEVVKIPYKDNQSPWPWTANNPRASK</sequence>
<protein>
    <submittedName>
        <fullName evidence="1">Uncharacterized protein</fullName>
    </submittedName>
</protein>